<feature type="transmembrane region" description="Helical" evidence="1">
    <location>
        <begin position="270"/>
        <end position="289"/>
    </location>
</feature>
<dbReference type="SUPFAM" id="SSF103481">
    <property type="entry name" value="Multidrug resistance efflux transporter EmrE"/>
    <property type="match status" value="2"/>
</dbReference>
<feature type="transmembrane region" description="Helical" evidence="1">
    <location>
        <begin position="216"/>
        <end position="235"/>
    </location>
</feature>
<dbReference type="GO" id="GO:0016020">
    <property type="term" value="C:membrane"/>
    <property type="evidence" value="ECO:0007669"/>
    <property type="project" value="InterPro"/>
</dbReference>
<evidence type="ECO:0000313" key="4">
    <source>
        <dbReference type="Proteomes" id="UP000095039"/>
    </source>
</evidence>
<dbReference type="RefSeq" id="WP_016958807.1">
    <property type="nucleotide sequence ID" value="NZ_AJWN02000083.1"/>
</dbReference>
<feature type="transmembrane region" description="Helical" evidence="1">
    <location>
        <begin position="20"/>
        <end position="37"/>
    </location>
</feature>
<organism evidence="3 4">
    <name type="scientific">Enterovibrio norvegicus FF-454</name>
    <dbReference type="NCBI Taxonomy" id="1185651"/>
    <lineage>
        <taxon>Bacteria</taxon>
        <taxon>Pseudomonadati</taxon>
        <taxon>Pseudomonadota</taxon>
        <taxon>Gammaproteobacteria</taxon>
        <taxon>Vibrionales</taxon>
        <taxon>Vibrionaceae</taxon>
        <taxon>Enterovibrio</taxon>
    </lineage>
</organism>
<dbReference type="Gene3D" id="1.10.3730.20">
    <property type="match status" value="1"/>
</dbReference>
<reference evidence="3 4" key="1">
    <citation type="journal article" date="2012" name="Science">
        <title>Ecological populations of bacteria act as socially cohesive units of antibiotic production and resistance.</title>
        <authorList>
            <person name="Cordero O.X."/>
            <person name="Wildschutte H."/>
            <person name="Kirkup B."/>
            <person name="Proehl S."/>
            <person name="Ngo L."/>
            <person name="Hussain F."/>
            <person name="Le Roux F."/>
            <person name="Mincer T."/>
            <person name="Polz M.F."/>
        </authorList>
    </citation>
    <scope>NUCLEOTIDE SEQUENCE [LARGE SCALE GENOMIC DNA]</scope>
    <source>
        <strain evidence="3 4">FF-454</strain>
    </source>
</reference>
<dbReference type="InterPro" id="IPR000620">
    <property type="entry name" value="EamA_dom"/>
</dbReference>
<feature type="domain" description="EamA" evidence="2">
    <location>
        <begin position="17"/>
        <end position="148"/>
    </location>
</feature>
<feature type="transmembrane region" description="Helical" evidence="1">
    <location>
        <begin position="132"/>
        <end position="150"/>
    </location>
</feature>
<gene>
    <name evidence="3" type="ORF">A1OK_13980</name>
</gene>
<proteinExistence type="predicted"/>
<feature type="transmembrane region" description="Helical" evidence="1">
    <location>
        <begin position="43"/>
        <end position="60"/>
    </location>
</feature>
<sequence length="295" mass="32367">MNLISNTFSRFQGEARGRLFTLLGVMILSFDSLLVRLIDSDEWTLIFWRGLLPAVVFFLVQWKMDRQVLEEHLFHPKISTLLTAVLFSASTICFVFSLDHTEVTSTLVITNTAPLITAVLGFFFLGEKLSRSTMIAILISVGGIWLVFGYQPNPAELEGDSLAMVTAISMSVYLIMLRKTHARYATVFLIYSGIFTAVVALLAGAKPFSLPPIKDLYIVLLCGVVLPCSFLLINIGPRYLPAAEASLILLLEVLFGPLLVWLIIGETPAPAVALGAGIIVVTLAGHTIISQRKHT</sequence>
<comment type="caution">
    <text evidence="3">The sequence shown here is derived from an EMBL/GenBank/DDBJ whole genome shotgun (WGS) entry which is preliminary data.</text>
</comment>
<dbReference type="AlphaFoldDB" id="A0A1E5C1T3"/>
<dbReference type="Proteomes" id="UP000095039">
    <property type="component" value="Unassembled WGS sequence"/>
</dbReference>
<feature type="transmembrane region" description="Helical" evidence="1">
    <location>
        <begin position="184"/>
        <end position="204"/>
    </location>
</feature>
<feature type="transmembrane region" description="Helical" evidence="1">
    <location>
        <begin position="247"/>
        <end position="264"/>
    </location>
</feature>
<evidence type="ECO:0000259" key="2">
    <source>
        <dbReference type="Pfam" id="PF00892"/>
    </source>
</evidence>
<dbReference type="Pfam" id="PF00892">
    <property type="entry name" value="EamA"/>
    <property type="match status" value="2"/>
</dbReference>
<feature type="domain" description="EamA" evidence="2">
    <location>
        <begin position="159"/>
        <end position="283"/>
    </location>
</feature>
<keyword evidence="4" id="KW-1185">Reference proteome</keyword>
<dbReference type="EMBL" id="AJWN02000083">
    <property type="protein sequence ID" value="OEE59468.1"/>
    <property type="molecule type" value="Genomic_DNA"/>
</dbReference>
<name>A0A1E5C1T3_9GAMM</name>
<feature type="transmembrane region" description="Helical" evidence="1">
    <location>
        <begin position="104"/>
        <end position="125"/>
    </location>
</feature>
<feature type="transmembrane region" description="Helical" evidence="1">
    <location>
        <begin position="162"/>
        <end position="177"/>
    </location>
</feature>
<dbReference type="PANTHER" id="PTHR22911">
    <property type="entry name" value="ACYL-MALONYL CONDENSING ENZYME-RELATED"/>
    <property type="match status" value="1"/>
</dbReference>
<keyword evidence="1" id="KW-1133">Transmembrane helix</keyword>
<evidence type="ECO:0000313" key="3">
    <source>
        <dbReference type="EMBL" id="OEE59468.1"/>
    </source>
</evidence>
<keyword evidence="1" id="KW-0812">Transmembrane</keyword>
<dbReference type="InterPro" id="IPR037185">
    <property type="entry name" value="EmrE-like"/>
</dbReference>
<protein>
    <recommendedName>
        <fullName evidence="2">EamA domain-containing protein</fullName>
    </recommendedName>
</protein>
<evidence type="ECO:0000256" key="1">
    <source>
        <dbReference type="SAM" id="Phobius"/>
    </source>
</evidence>
<keyword evidence="1" id="KW-0472">Membrane</keyword>
<feature type="transmembrane region" description="Helical" evidence="1">
    <location>
        <begin position="81"/>
        <end position="98"/>
    </location>
</feature>
<accession>A0A1E5C1T3</accession>